<organism evidence="2 3">
    <name type="scientific">Steinernema glaseri</name>
    <dbReference type="NCBI Taxonomy" id="37863"/>
    <lineage>
        <taxon>Eukaryota</taxon>
        <taxon>Metazoa</taxon>
        <taxon>Ecdysozoa</taxon>
        <taxon>Nematoda</taxon>
        <taxon>Chromadorea</taxon>
        <taxon>Rhabditida</taxon>
        <taxon>Tylenchina</taxon>
        <taxon>Panagrolaimomorpha</taxon>
        <taxon>Strongyloidoidea</taxon>
        <taxon>Steinernematidae</taxon>
        <taxon>Steinernema</taxon>
    </lineage>
</organism>
<proteinExistence type="predicted"/>
<evidence type="ECO:0000313" key="2">
    <source>
        <dbReference type="Proteomes" id="UP000095287"/>
    </source>
</evidence>
<dbReference type="GO" id="GO:0016604">
    <property type="term" value="C:nuclear body"/>
    <property type="evidence" value="ECO:0007669"/>
    <property type="project" value="TreeGrafter"/>
</dbReference>
<dbReference type="Gene3D" id="2.30.30.100">
    <property type="match status" value="1"/>
</dbReference>
<dbReference type="Pfam" id="PF01423">
    <property type="entry name" value="LSM"/>
    <property type="match status" value="1"/>
</dbReference>
<accession>A0A1I8AFQ9</accession>
<dbReference type="GO" id="GO:0006398">
    <property type="term" value="P:mRNA 3'-end processing by stem-loop binding and cleavage"/>
    <property type="evidence" value="ECO:0007669"/>
    <property type="project" value="TreeGrafter"/>
</dbReference>
<dbReference type="SUPFAM" id="SSF50182">
    <property type="entry name" value="Sm-like ribonucleoproteins"/>
    <property type="match status" value="1"/>
</dbReference>
<dbReference type="PROSITE" id="PS52002">
    <property type="entry name" value="SM"/>
    <property type="match status" value="1"/>
</dbReference>
<reference evidence="3" key="1">
    <citation type="submission" date="2016-11" db="UniProtKB">
        <authorList>
            <consortium name="WormBaseParasite"/>
        </authorList>
    </citation>
    <scope>IDENTIFICATION</scope>
</reference>
<dbReference type="InterPro" id="IPR001163">
    <property type="entry name" value="Sm_dom_euk/arc"/>
</dbReference>
<dbReference type="PANTHER" id="PTHR21196:SF1">
    <property type="entry name" value="U7 SNRNA-ASSOCIATED SM-LIKE PROTEIN LSM10"/>
    <property type="match status" value="1"/>
</dbReference>
<evidence type="ECO:0000313" key="3">
    <source>
        <dbReference type="WBParaSite" id="L893_g5156.t1"/>
    </source>
</evidence>
<dbReference type="WBParaSite" id="L893_g5156.t1">
    <property type="protein sequence ID" value="L893_g5156.t1"/>
    <property type="gene ID" value="L893_g5156"/>
</dbReference>
<dbReference type="GO" id="GO:0071209">
    <property type="term" value="F:U7 snRNA binding"/>
    <property type="evidence" value="ECO:0007669"/>
    <property type="project" value="TreeGrafter"/>
</dbReference>
<dbReference type="SMART" id="SM00651">
    <property type="entry name" value="Sm"/>
    <property type="match status" value="1"/>
</dbReference>
<dbReference type="AlphaFoldDB" id="A0A1I8AFQ9"/>
<sequence>MYPETRGERIASSQSLVCFLQALSGQNVVVELKNEVAVEGILASCDCSMNMILKDATVYRRRIKGSTPVKIEEVGIQARYVRFVHPTKKIDVLPLIRRSVNELLGRKKARRHF</sequence>
<name>A0A1I8AFQ9_9BILA</name>
<evidence type="ECO:0000259" key="1">
    <source>
        <dbReference type="PROSITE" id="PS52002"/>
    </source>
</evidence>
<dbReference type="GO" id="GO:0071208">
    <property type="term" value="F:histone pre-mRNA DCP binding"/>
    <property type="evidence" value="ECO:0007669"/>
    <property type="project" value="TreeGrafter"/>
</dbReference>
<feature type="domain" description="Sm" evidence="1">
    <location>
        <begin position="15"/>
        <end position="90"/>
    </location>
</feature>
<dbReference type="Proteomes" id="UP000095287">
    <property type="component" value="Unplaced"/>
</dbReference>
<dbReference type="InterPro" id="IPR010920">
    <property type="entry name" value="LSM_dom_sf"/>
</dbReference>
<dbReference type="InterPro" id="IPR052840">
    <property type="entry name" value="U7_snRNA_Sm-like"/>
</dbReference>
<dbReference type="GO" id="GO:0071254">
    <property type="term" value="C:cytoplasmic U snRNP body"/>
    <property type="evidence" value="ECO:0007669"/>
    <property type="project" value="TreeGrafter"/>
</dbReference>
<dbReference type="PANTHER" id="PTHR21196">
    <property type="entry name" value="U7 SNRNA-ASSOCIATED SM-LIKE PROTEIN LSM10"/>
    <property type="match status" value="1"/>
</dbReference>
<protein>
    <submittedName>
        <fullName evidence="3">Sm domain-containing protein</fullName>
    </submittedName>
</protein>
<keyword evidence="2" id="KW-1185">Reference proteome</keyword>
<dbReference type="InterPro" id="IPR047575">
    <property type="entry name" value="Sm"/>
</dbReference>